<organism evidence="1">
    <name type="scientific">Arundo donax</name>
    <name type="common">Giant reed</name>
    <name type="synonym">Donax arundinaceus</name>
    <dbReference type="NCBI Taxonomy" id="35708"/>
    <lineage>
        <taxon>Eukaryota</taxon>
        <taxon>Viridiplantae</taxon>
        <taxon>Streptophyta</taxon>
        <taxon>Embryophyta</taxon>
        <taxon>Tracheophyta</taxon>
        <taxon>Spermatophyta</taxon>
        <taxon>Magnoliopsida</taxon>
        <taxon>Liliopsida</taxon>
        <taxon>Poales</taxon>
        <taxon>Poaceae</taxon>
        <taxon>PACMAD clade</taxon>
        <taxon>Arundinoideae</taxon>
        <taxon>Arundineae</taxon>
        <taxon>Arundo</taxon>
    </lineage>
</organism>
<name>A0A0A9GR86_ARUDO</name>
<sequence>MRAKTERFSKTCTPTISSSQCFFEEYCQC</sequence>
<reference evidence="1" key="2">
    <citation type="journal article" date="2015" name="Data Brief">
        <title>Shoot transcriptome of the giant reed, Arundo donax.</title>
        <authorList>
            <person name="Barrero R.A."/>
            <person name="Guerrero F.D."/>
            <person name="Moolhuijzen P."/>
            <person name="Goolsby J.A."/>
            <person name="Tidwell J."/>
            <person name="Bellgard S.E."/>
            <person name="Bellgard M.I."/>
        </authorList>
    </citation>
    <scope>NUCLEOTIDE SEQUENCE</scope>
    <source>
        <tissue evidence="1">Shoot tissue taken approximately 20 cm above the soil surface</tissue>
    </source>
</reference>
<protein>
    <submittedName>
        <fullName evidence="1">Uncharacterized protein</fullName>
    </submittedName>
</protein>
<evidence type="ECO:0000313" key="1">
    <source>
        <dbReference type="EMBL" id="JAE25939.1"/>
    </source>
</evidence>
<dbReference type="AlphaFoldDB" id="A0A0A9GR86"/>
<dbReference type="EMBL" id="GBRH01171957">
    <property type="protein sequence ID" value="JAE25939.1"/>
    <property type="molecule type" value="Transcribed_RNA"/>
</dbReference>
<proteinExistence type="predicted"/>
<reference evidence="1" key="1">
    <citation type="submission" date="2014-09" db="EMBL/GenBank/DDBJ databases">
        <authorList>
            <person name="Magalhaes I.L.F."/>
            <person name="Oliveira U."/>
            <person name="Santos F.R."/>
            <person name="Vidigal T.H.D.A."/>
            <person name="Brescovit A.D."/>
            <person name="Santos A.J."/>
        </authorList>
    </citation>
    <scope>NUCLEOTIDE SEQUENCE</scope>
    <source>
        <tissue evidence="1">Shoot tissue taken approximately 20 cm above the soil surface</tissue>
    </source>
</reference>
<accession>A0A0A9GR86</accession>